<feature type="compositionally biased region" description="Basic and acidic residues" evidence="1">
    <location>
        <begin position="138"/>
        <end position="148"/>
    </location>
</feature>
<keyword evidence="2" id="KW-0732">Signal</keyword>
<feature type="signal peptide" evidence="2">
    <location>
        <begin position="1"/>
        <end position="26"/>
    </location>
</feature>
<name>A0A068RN75_9FUNG</name>
<evidence type="ECO:0000313" key="4">
    <source>
        <dbReference type="Proteomes" id="UP000027586"/>
    </source>
</evidence>
<gene>
    <name evidence="3" type="ORF">LCOR_02821.1</name>
</gene>
<feature type="region of interest" description="Disordered" evidence="1">
    <location>
        <begin position="185"/>
        <end position="222"/>
    </location>
</feature>
<feature type="region of interest" description="Disordered" evidence="1">
    <location>
        <begin position="238"/>
        <end position="280"/>
    </location>
</feature>
<dbReference type="EMBL" id="CBTN010000008">
    <property type="protein sequence ID" value="CDH51175.1"/>
    <property type="molecule type" value="Genomic_DNA"/>
</dbReference>
<organism evidence="3 4">
    <name type="scientific">Lichtheimia corymbifera JMRC:FSU:9682</name>
    <dbReference type="NCBI Taxonomy" id="1263082"/>
    <lineage>
        <taxon>Eukaryota</taxon>
        <taxon>Fungi</taxon>
        <taxon>Fungi incertae sedis</taxon>
        <taxon>Mucoromycota</taxon>
        <taxon>Mucoromycotina</taxon>
        <taxon>Mucoromycetes</taxon>
        <taxon>Mucorales</taxon>
        <taxon>Lichtheimiaceae</taxon>
        <taxon>Lichtheimia</taxon>
    </lineage>
</organism>
<feature type="compositionally biased region" description="Basic residues" evidence="1">
    <location>
        <begin position="29"/>
        <end position="42"/>
    </location>
</feature>
<feature type="chain" id="PRO_5001655318" evidence="2">
    <location>
        <begin position="27"/>
        <end position="280"/>
    </location>
</feature>
<comment type="caution">
    <text evidence="3">The sequence shown here is derived from an EMBL/GenBank/DDBJ whole genome shotgun (WGS) entry which is preliminary data.</text>
</comment>
<evidence type="ECO:0000256" key="2">
    <source>
        <dbReference type="SAM" id="SignalP"/>
    </source>
</evidence>
<feature type="compositionally biased region" description="Polar residues" evidence="1">
    <location>
        <begin position="259"/>
        <end position="280"/>
    </location>
</feature>
<protein>
    <submittedName>
        <fullName evidence="3">Uncharacterized protein</fullName>
    </submittedName>
</protein>
<dbReference type="OrthoDB" id="2445978at2759"/>
<feature type="compositionally biased region" description="Basic and acidic residues" evidence="1">
    <location>
        <begin position="193"/>
        <end position="206"/>
    </location>
</feature>
<dbReference type="Proteomes" id="UP000027586">
    <property type="component" value="Unassembled WGS sequence"/>
</dbReference>
<dbReference type="AlphaFoldDB" id="A0A068RN75"/>
<keyword evidence="4" id="KW-1185">Reference proteome</keyword>
<sequence>MYQALGLLFVLSLPVLVIFFARSNIATKPSKKSKKKKKKNKSKSAAAQSNDQSPSVAPSTASAAATPPSPTPSPIATPSQTNTSSSSSSKSKRKQANKAEAAPIPAPEPKPAATTTPSKQQQQQQPAEKPSENASVKKPAEVDEHMDWTPKYSRVMRITREPEEDPFQAVPHEDGWNSVAVKKPFVPSSSRAVDNEPLTKKQRENQARAAKKREAKAQADALQAERLRRHQRELEKRRIEEFYSTGAGKHTPWGKKPQRGSSKVPTAKASLNENGQLIWD</sequence>
<accession>A0A068RN75</accession>
<reference evidence="3" key="1">
    <citation type="submission" date="2013-08" db="EMBL/GenBank/DDBJ databases">
        <title>Gene expansion shapes genome architecture in the human pathogen Lichtheimia corymbifera: an evolutionary genomics analysis in the ancient terrestrial Mucorales (Mucoromycotina).</title>
        <authorList>
            <person name="Schwartze V.U."/>
            <person name="Winter S."/>
            <person name="Shelest E."/>
            <person name="Marcet-Houben M."/>
            <person name="Horn F."/>
            <person name="Wehner S."/>
            <person name="Hoffmann K."/>
            <person name="Riege K."/>
            <person name="Sammeth M."/>
            <person name="Nowrousian M."/>
            <person name="Valiante V."/>
            <person name="Linde J."/>
            <person name="Jacobsen I.D."/>
            <person name="Marz M."/>
            <person name="Brakhage A.A."/>
            <person name="Gabaldon T."/>
            <person name="Bocker S."/>
            <person name="Voigt K."/>
        </authorList>
    </citation>
    <scope>NUCLEOTIDE SEQUENCE [LARGE SCALE GENOMIC DNA]</scope>
    <source>
        <strain evidence="3">FSU 9682</strain>
    </source>
</reference>
<evidence type="ECO:0000313" key="3">
    <source>
        <dbReference type="EMBL" id="CDH51175.1"/>
    </source>
</evidence>
<dbReference type="VEuPathDB" id="FungiDB:LCOR_02821.1"/>
<feature type="compositionally biased region" description="Low complexity" evidence="1">
    <location>
        <begin position="53"/>
        <end position="66"/>
    </location>
</feature>
<proteinExistence type="predicted"/>
<feature type="region of interest" description="Disordered" evidence="1">
    <location>
        <begin position="27"/>
        <end position="151"/>
    </location>
</feature>
<feature type="compositionally biased region" description="Low complexity" evidence="1">
    <location>
        <begin position="111"/>
        <end position="128"/>
    </location>
</feature>
<feature type="compositionally biased region" description="Low complexity" evidence="1">
    <location>
        <begin position="76"/>
        <end position="89"/>
    </location>
</feature>
<evidence type="ECO:0000256" key="1">
    <source>
        <dbReference type="SAM" id="MobiDB-lite"/>
    </source>
</evidence>